<dbReference type="GO" id="GO:0047134">
    <property type="term" value="F:protein-disulfide reductase [NAD(P)H] activity"/>
    <property type="evidence" value="ECO:0007669"/>
    <property type="project" value="TreeGrafter"/>
</dbReference>
<name>A0A1Y2NQH9_STRFR</name>
<dbReference type="PANTHER" id="PTHR38839">
    <property type="entry name" value="TRANSCRIPTIONAL REGULATOR WHID-RELATED"/>
    <property type="match status" value="1"/>
</dbReference>
<dbReference type="RefSeq" id="WP_078915693.1">
    <property type="nucleotide sequence ID" value="NZ_ASYR01000050.1"/>
</dbReference>
<protein>
    <recommendedName>
        <fullName evidence="11">Transcriptional regulator WhiB</fullName>
    </recommendedName>
</protein>
<comment type="caution">
    <text evidence="14">The sequence shown here is derived from an EMBL/GenBank/DDBJ whole genome shotgun (WGS) entry which is preliminary data.</text>
</comment>
<comment type="cofactor">
    <cofactor evidence="11">
        <name>[4Fe-4S] cluster</name>
        <dbReference type="ChEBI" id="CHEBI:49883"/>
    </cofactor>
    <text evidence="11">Binds 1 [4Fe-4S] cluster per subunit. Following nitrosylation of the [4Fe-4S] cluster binds 1 [4Fe-8(NO)] cluster per subunit.</text>
</comment>
<dbReference type="PROSITE" id="PS51674">
    <property type="entry name" value="4FE4S_WBL"/>
    <property type="match status" value="1"/>
</dbReference>
<comment type="PTM">
    <text evidence="11">The Fe-S cluster can be nitrosylated by nitric oxide (NO).</text>
</comment>
<evidence type="ECO:0000256" key="2">
    <source>
        <dbReference type="ARBA" id="ARBA00006597"/>
    </source>
</evidence>
<accession>A0A1Y2NQH9</accession>
<feature type="domain" description="4Fe-4S Wbl-type" evidence="12">
    <location>
        <begin position="23"/>
        <end position="85"/>
    </location>
</feature>
<dbReference type="HAMAP" id="MF_01479">
    <property type="entry name" value="WhiB"/>
    <property type="match status" value="1"/>
</dbReference>
<dbReference type="GO" id="GO:0046872">
    <property type="term" value="F:metal ion binding"/>
    <property type="evidence" value="ECO:0007669"/>
    <property type="project" value="UniProtKB-KW"/>
</dbReference>
<keyword evidence="3 11" id="KW-0004">4Fe-4S</keyword>
<keyword evidence="11" id="KW-0963">Cytoplasm</keyword>
<dbReference type="InterPro" id="IPR034768">
    <property type="entry name" value="4FE4S_WBL"/>
</dbReference>
<dbReference type="GO" id="GO:0045454">
    <property type="term" value="P:cell redox homeostasis"/>
    <property type="evidence" value="ECO:0007669"/>
    <property type="project" value="TreeGrafter"/>
</dbReference>
<feature type="binding site" evidence="11">
    <location>
        <position position="24"/>
    </location>
    <ligand>
        <name>[4Fe-4S] cluster</name>
        <dbReference type="ChEBI" id="CHEBI:49883"/>
    </ligand>
</feature>
<evidence type="ECO:0000256" key="6">
    <source>
        <dbReference type="ARBA" id="ARBA00023014"/>
    </source>
</evidence>
<evidence type="ECO:0000313" key="13">
    <source>
        <dbReference type="EMBL" id="KAF0646575.1"/>
    </source>
</evidence>
<dbReference type="InterPro" id="IPR003482">
    <property type="entry name" value="Whib"/>
</dbReference>
<keyword evidence="9 11" id="KW-1015">Disulfide bond</keyword>
<dbReference type="PROSITE" id="PS51257">
    <property type="entry name" value="PROKAR_LIPOPROTEIN"/>
    <property type="match status" value="1"/>
</dbReference>
<evidence type="ECO:0000313" key="16">
    <source>
        <dbReference type="Proteomes" id="UP000731519"/>
    </source>
</evidence>
<dbReference type="Proteomes" id="UP000731519">
    <property type="component" value="Unassembled WGS sequence"/>
</dbReference>
<feature type="binding site" evidence="11">
    <location>
        <position position="61"/>
    </location>
    <ligand>
        <name>[4Fe-4S] cluster</name>
        <dbReference type="ChEBI" id="CHEBI:49883"/>
    </ligand>
</feature>
<dbReference type="GO" id="GO:0005737">
    <property type="term" value="C:cytoplasm"/>
    <property type="evidence" value="ECO:0007669"/>
    <property type="project" value="UniProtKB-SubCell"/>
</dbReference>
<keyword evidence="7 11" id="KW-0805">Transcription regulation</keyword>
<evidence type="ECO:0000256" key="9">
    <source>
        <dbReference type="ARBA" id="ARBA00023157"/>
    </source>
</evidence>
<feature type="binding site" evidence="11">
    <location>
        <position position="55"/>
    </location>
    <ligand>
        <name>[4Fe-4S] cluster</name>
        <dbReference type="ChEBI" id="CHEBI:49883"/>
    </ligand>
</feature>
<dbReference type="GO" id="GO:0045892">
    <property type="term" value="P:negative regulation of DNA-templated transcription"/>
    <property type="evidence" value="ECO:0007669"/>
    <property type="project" value="TreeGrafter"/>
</dbReference>
<gene>
    <name evidence="14" type="primary">whiB1_4</name>
    <name evidence="11" type="synonym">whiB</name>
    <name evidence="14" type="ORF">BG846_05186</name>
    <name evidence="13" type="ORF">K701_27895</name>
</gene>
<dbReference type="AlphaFoldDB" id="A0A1Y2NQH9"/>
<evidence type="ECO:0000256" key="1">
    <source>
        <dbReference type="ARBA" id="ARBA00004496"/>
    </source>
</evidence>
<evidence type="ECO:0000256" key="7">
    <source>
        <dbReference type="ARBA" id="ARBA00023015"/>
    </source>
</evidence>
<evidence type="ECO:0000256" key="10">
    <source>
        <dbReference type="ARBA" id="ARBA00023163"/>
    </source>
</evidence>
<keyword evidence="6 11" id="KW-0411">Iron-sulfur</keyword>
<evidence type="ECO:0000313" key="14">
    <source>
        <dbReference type="EMBL" id="OSY49208.1"/>
    </source>
</evidence>
<dbReference type="Pfam" id="PF02467">
    <property type="entry name" value="Whib"/>
    <property type="match status" value="1"/>
</dbReference>
<keyword evidence="5 11" id="KW-0408">Iron</keyword>
<comment type="function">
    <text evidence="11">Acts as a transcriptional regulator. Probably redox-responsive. The apo- but not holo-form probably binds DNA.</text>
</comment>
<evidence type="ECO:0000256" key="8">
    <source>
        <dbReference type="ARBA" id="ARBA00023125"/>
    </source>
</evidence>
<evidence type="ECO:0000256" key="3">
    <source>
        <dbReference type="ARBA" id="ARBA00022485"/>
    </source>
</evidence>
<sequence>MTTKTRRPITPAATATSWQSSAACRTADPELFFPVGKGPEAEHRTAQAKQVCATCPVQDDCRTWALETGQTAGIWGGTTEADRWDAGMLQTLRAERRSVERARPAFDRCLAAQDFIEERYAAGVSLRRIGRELGVGYDAVRRALRFFEEQAAAEQAAAAGMETAA</sequence>
<evidence type="ECO:0000256" key="11">
    <source>
        <dbReference type="HAMAP-Rule" id="MF_01479"/>
    </source>
</evidence>
<organism evidence="14 15">
    <name type="scientific">Streptomyces fradiae ATCC 10745 = DSM 40063</name>
    <dbReference type="NCBI Taxonomy" id="1319510"/>
    <lineage>
        <taxon>Bacteria</taxon>
        <taxon>Bacillati</taxon>
        <taxon>Actinomycetota</taxon>
        <taxon>Actinomycetes</taxon>
        <taxon>Kitasatosporales</taxon>
        <taxon>Streptomycetaceae</taxon>
        <taxon>Streptomyces</taxon>
    </lineage>
</organism>
<reference evidence="13 16" key="1">
    <citation type="submission" date="2013-05" db="EMBL/GenBank/DDBJ databases">
        <title>Genome Sequence of Streptomyces fradiae.</title>
        <authorList>
            <person name="Kirby R."/>
        </authorList>
    </citation>
    <scope>NUCLEOTIDE SEQUENCE [LARGE SCALE GENOMIC DNA]</scope>
    <source>
        <strain evidence="13 16">ATCC 10745</strain>
    </source>
</reference>
<dbReference type="PANTHER" id="PTHR38839:SF6">
    <property type="entry name" value="TRANSCRIPTIONAL REGULATOR WHIB1"/>
    <property type="match status" value="1"/>
</dbReference>
<comment type="PTM">
    <text evidence="11">Upon Fe-S cluster removal intramolecular disulfide bonds are formed.</text>
</comment>
<evidence type="ECO:0000259" key="12">
    <source>
        <dbReference type="PROSITE" id="PS51674"/>
    </source>
</evidence>
<keyword evidence="10 11" id="KW-0804">Transcription</keyword>
<feature type="binding site" evidence="11">
    <location>
        <position position="52"/>
    </location>
    <ligand>
        <name>[4Fe-4S] cluster</name>
        <dbReference type="ChEBI" id="CHEBI:49883"/>
    </ligand>
</feature>
<dbReference type="GO" id="GO:0003677">
    <property type="term" value="F:DNA binding"/>
    <property type="evidence" value="ECO:0007669"/>
    <property type="project" value="UniProtKB-UniRule"/>
</dbReference>
<dbReference type="Proteomes" id="UP000194318">
    <property type="component" value="Unassembled WGS sequence"/>
</dbReference>
<keyword evidence="16" id="KW-1185">Reference proteome</keyword>
<evidence type="ECO:0000256" key="4">
    <source>
        <dbReference type="ARBA" id="ARBA00022723"/>
    </source>
</evidence>
<proteinExistence type="inferred from homology"/>
<evidence type="ECO:0000313" key="15">
    <source>
        <dbReference type="Proteomes" id="UP000194318"/>
    </source>
</evidence>
<dbReference type="EMBL" id="MIFZ01000331">
    <property type="protein sequence ID" value="OSY49208.1"/>
    <property type="molecule type" value="Genomic_DNA"/>
</dbReference>
<dbReference type="GO" id="GO:0035731">
    <property type="term" value="F:dinitrosyl-iron complex binding"/>
    <property type="evidence" value="ECO:0007669"/>
    <property type="project" value="UniProtKB-UniRule"/>
</dbReference>
<evidence type="ECO:0000256" key="5">
    <source>
        <dbReference type="ARBA" id="ARBA00023004"/>
    </source>
</evidence>
<keyword evidence="8 11" id="KW-0238">DNA-binding</keyword>
<reference evidence="14 15" key="2">
    <citation type="submission" date="2016-09" db="EMBL/GenBank/DDBJ databases">
        <title>Streptomyces fradiae DSM40063, a candidate organism with high potential of specific P450 cytochromes.</title>
        <authorList>
            <person name="Grumaz C."/>
            <person name="Vainshtein Y."/>
            <person name="Kirstahler P."/>
            <person name="Sohn K."/>
        </authorList>
    </citation>
    <scope>NUCLEOTIDE SEQUENCE [LARGE SCALE GENOMIC DNA]</scope>
    <source>
        <strain evidence="14 15">DSM 40063</strain>
    </source>
</reference>
<keyword evidence="4 11" id="KW-0479">Metal-binding</keyword>
<comment type="similarity">
    <text evidence="2 11">Belongs to the WhiB family.</text>
</comment>
<dbReference type="EMBL" id="ASYR01000050">
    <property type="protein sequence ID" value="KAF0646575.1"/>
    <property type="molecule type" value="Genomic_DNA"/>
</dbReference>
<comment type="subcellular location">
    <subcellularLocation>
        <location evidence="1 11">Cytoplasm</location>
    </subcellularLocation>
</comment>
<dbReference type="GO" id="GO:0051539">
    <property type="term" value="F:4 iron, 4 sulfur cluster binding"/>
    <property type="evidence" value="ECO:0007669"/>
    <property type="project" value="UniProtKB-UniRule"/>
</dbReference>